<feature type="region of interest" description="Disordered" evidence="7">
    <location>
        <begin position="229"/>
        <end position="278"/>
    </location>
</feature>
<dbReference type="Gene3D" id="2.30.29.30">
    <property type="entry name" value="Pleckstrin-homology domain (PH domain)/Phosphotyrosine-binding domain (PTB)"/>
    <property type="match status" value="1"/>
</dbReference>
<keyword evidence="9" id="KW-1185">Reference proteome</keyword>
<evidence type="ECO:0000259" key="8">
    <source>
        <dbReference type="PROSITE" id="PS50003"/>
    </source>
</evidence>
<sequence length="1691" mass="191899">MDSLDGPYRNLDRRKIHPLLDQEEYELSDTDNAVKVHTDKPHLVSLGSGRLSTAVTILPLQEGRTEIGTASAPNVPDIIIQGTGVEPEHCFIDNIHGVITLYPLARMCAVDGVLVKEPTRLPQGCMLCLGRSNYFRFNHPKEAKKIKEAMPNCRISCAPLAFLQELEENPEYLKMISDAGNTVQKRSSSGSDKSRKGSSSRSPQTSYSSQQEDEEFLNKVCKFEMISRGKSSPTARSPVNKSFSSDGAYRSYSQTMSDQNLMENEKTEPLSPTEMKRGYVSSPLEGKQYVPKPNYIYAGEKLFTKETATTRVSADILKKTVNVQTTERVTSTGSSSSSSLTSVSSTGGATLSWNSDSAKSSPRTSFVTLSSQNSVEQKKPIITVVSPKVFSSKVNFETDAEKLAESIMNGDLLATAYDSAGSSNSSSKRNTFDGMDFDFNELTASQQDLSIKHREIVAERKKEQEMERQEKQRLEEILSMCAEYDQKIFLDNAGKVKQQTTVKIESKIPPAMQQFLDNNIPHLSGSPSPKNSPPVPNKPKLTPKTPKAGDSFIFDGTPVEKVEQYEQQKRLVVDSSKNESPLISYHDVTPNKTLSENKIVSPIIKTDRDGQYSRSGKGHVTSTPKSVNFKDEKPLDLTDSPKQPKESARYFRERKNSDYDSADMFIEPPKMVNGDVPSLHGNKAHPHKSGQQVSEVSEKAAHKSESENHSGKVSVNLSSKLKEDEFDGESMASPLHRPNHLPSFQDFSNEVNSLDRKEKSEFKSSMTKIKTNGSLTMISSPSNTHKEFAFQMRRASSNSSNSEEESASNSEDTGTIKRRPGQLQEFQVQRKGSGNEVKDKLSPEDPPTNFRPAMGSRSPKLTRKLMLVEDSGERSNENVTTYHIHREEVNVKVVDIDIEKRSPSAVQKVSDKQDSGPVSWLESQRRKVENGFFNAKDATTLPQNGLSAKHSHSDSSSDTGSPAAVDQKSGIYENIPARSPKLFPSFKVEVKQGMKLQSFSEGDSSVVNGLAGSRNSYGSSGGRKSDDVESLVSNSSEGEVRGPLRGRRRSGEPPSSRRSSGHNKDSQSHQQLDRLMKDKVELVSKITSLKQQIEEIEKLENEAIRELEMEKALLDGEKETEMEELQRDQERINVLKERHREVVERAARERQKQRIRTSSRLRKELQQMEKQREMIQKLEEQQNDTEHRLDSCSKEEEEHLLEQHQQQTDSIEHQQKIFDDMEFKQLESEAKYEEEKEQIQRKLMKEQQDLLEKYRSRENRLVEIDGHQKEMFSGVRKDMQSMEQKRQKLVEEFRKEKVELSNLVKKIQEISKMLSLPITDDNRDSFIAELQVSMEGKLSARDSYNNDPSLSQGEREGSLPLSATSSPTMSWISNSSEKGERKKSATMLEIERNHSLFLELQGGHVIEQEKKRIEELKRRAADEGRAQWEERKLREANCKSFNSLESEDSSVASSCETPSEKETSLSSGEDQLEKMLELERLLAQAQSEKMRIIADQVKTREQEMMVLQEERHKREELEKKLQEETQLREELVKQQIKMRDKQTQQARPLTRYLPVRGKEFDLKSHIESAGHHLDDCPHVVLTATNCRGWLQKMGNKFKTWHRRWFVFDRNKRSLIYYTDKNESKPRGGIYFQAIEEVYVDHLRTVKSPNHKLTFCVKTCDRTYYMVAPTPEAMRIWIDVIITGAEGYQQFL</sequence>
<dbReference type="KEGG" id="cvn:111122811"/>
<feature type="region of interest" description="Disordered" evidence="7">
    <location>
        <begin position="999"/>
        <end position="1072"/>
    </location>
</feature>
<dbReference type="SUPFAM" id="SSF49879">
    <property type="entry name" value="SMAD/FHA domain"/>
    <property type="match status" value="1"/>
</dbReference>
<feature type="compositionally biased region" description="Polar residues" evidence="7">
    <location>
        <begin position="229"/>
        <end position="262"/>
    </location>
</feature>
<protein>
    <recommendedName>
        <fullName evidence="4">Pleckstrin homology-like domain family B member 1</fullName>
    </recommendedName>
    <alternativeName>
        <fullName evidence="5">Protein LL5-alpha</fullName>
    </alternativeName>
</protein>
<dbReference type="InterPro" id="IPR052212">
    <property type="entry name" value="PH-like_domain"/>
</dbReference>
<gene>
    <name evidence="10 11 12" type="primary">LOC111122811</name>
</gene>
<dbReference type="RefSeq" id="XP_022320479.1">
    <property type="nucleotide sequence ID" value="XM_022464771.1"/>
</dbReference>
<evidence type="ECO:0000256" key="2">
    <source>
        <dbReference type="ARBA" id="ARBA00022553"/>
    </source>
</evidence>
<feature type="region of interest" description="Disordered" evidence="7">
    <location>
        <begin position="325"/>
        <end position="372"/>
    </location>
</feature>
<evidence type="ECO:0000256" key="7">
    <source>
        <dbReference type="SAM" id="MobiDB-lite"/>
    </source>
</evidence>
<keyword evidence="2" id="KW-0597">Phosphoprotein</keyword>
<feature type="region of interest" description="Disordered" evidence="7">
    <location>
        <begin position="901"/>
        <end position="977"/>
    </location>
</feature>
<dbReference type="InterPro" id="IPR008984">
    <property type="entry name" value="SMAD_FHA_dom_sf"/>
</dbReference>
<dbReference type="SUPFAM" id="SSF50729">
    <property type="entry name" value="PH domain-like"/>
    <property type="match status" value="1"/>
</dbReference>
<organism evidence="9 10">
    <name type="scientific">Crassostrea virginica</name>
    <name type="common">Eastern oyster</name>
    <dbReference type="NCBI Taxonomy" id="6565"/>
    <lineage>
        <taxon>Eukaryota</taxon>
        <taxon>Metazoa</taxon>
        <taxon>Spiralia</taxon>
        <taxon>Lophotrochozoa</taxon>
        <taxon>Mollusca</taxon>
        <taxon>Bivalvia</taxon>
        <taxon>Autobranchia</taxon>
        <taxon>Pteriomorphia</taxon>
        <taxon>Ostreida</taxon>
        <taxon>Ostreoidea</taxon>
        <taxon>Ostreidae</taxon>
        <taxon>Crassostrea</taxon>
    </lineage>
</organism>
<evidence type="ECO:0000256" key="6">
    <source>
        <dbReference type="SAM" id="Coils"/>
    </source>
</evidence>
<dbReference type="PANTHER" id="PTHR12156">
    <property type="entry name" value="PLECKSTRIN HOMOLOGY-LIKE DOMAIN, FAMILY B, MEMBER 3"/>
    <property type="match status" value="1"/>
</dbReference>
<feature type="compositionally biased region" description="Polar residues" evidence="7">
    <location>
        <begin position="1342"/>
        <end position="1352"/>
    </location>
</feature>
<feature type="coiled-coil region" evidence="6">
    <location>
        <begin position="1072"/>
        <end position="1310"/>
    </location>
</feature>
<dbReference type="PANTHER" id="PTHR12156:SF5">
    <property type="entry name" value="FI18040P1"/>
    <property type="match status" value="1"/>
</dbReference>
<keyword evidence="3 6" id="KW-0175">Coiled coil</keyword>
<dbReference type="OrthoDB" id="6020705at2759"/>
<dbReference type="Pfam" id="PF00169">
    <property type="entry name" value="PH"/>
    <property type="match status" value="1"/>
</dbReference>
<evidence type="ECO:0000313" key="11">
    <source>
        <dbReference type="RefSeq" id="XP_022320479.1"/>
    </source>
</evidence>
<dbReference type="Gene3D" id="2.60.200.20">
    <property type="match status" value="1"/>
</dbReference>
<feature type="compositionally biased region" description="Low complexity" evidence="7">
    <location>
        <begin position="795"/>
        <end position="811"/>
    </location>
</feature>
<feature type="compositionally biased region" description="Low complexity" evidence="7">
    <location>
        <begin position="329"/>
        <end position="352"/>
    </location>
</feature>
<feature type="compositionally biased region" description="Basic and acidic residues" evidence="7">
    <location>
        <begin position="1062"/>
        <end position="1072"/>
    </location>
</feature>
<feature type="region of interest" description="Disordered" evidence="7">
    <location>
        <begin position="605"/>
        <end position="861"/>
    </location>
</feature>
<evidence type="ECO:0000313" key="12">
    <source>
        <dbReference type="RefSeq" id="XP_022320480.1"/>
    </source>
</evidence>
<reference evidence="10 11" key="1">
    <citation type="submission" date="2025-04" db="UniProtKB">
        <authorList>
            <consortium name="RefSeq"/>
        </authorList>
    </citation>
    <scope>IDENTIFICATION</scope>
    <source>
        <tissue evidence="10 11">Whole sample</tissue>
    </source>
</reference>
<feature type="compositionally biased region" description="Basic and acidic residues" evidence="7">
    <location>
        <begin position="642"/>
        <end position="658"/>
    </location>
</feature>
<feature type="domain" description="PH" evidence="8">
    <location>
        <begin position="1583"/>
        <end position="1685"/>
    </location>
</feature>
<dbReference type="SMART" id="SM00233">
    <property type="entry name" value="PH"/>
    <property type="match status" value="1"/>
</dbReference>
<dbReference type="FunFam" id="2.60.200.20:FF:000004">
    <property type="entry name" value="pleckstrin homology-like domain family B member 1 isoform X1"/>
    <property type="match status" value="1"/>
</dbReference>
<dbReference type="RefSeq" id="XP_022320478.1">
    <property type="nucleotide sequence ID" value="XM_022464770.1"/>
</dbReference>
<name>A0A8B8CXE9_CRAVI</name>
<dbReference type="InterPro" id="IPR011993">
    <property type="entry name" value="PH-like_dom_sf"/>
</dbReference>
<dbReference type="FunFam" id="2.30.29.30:FF:000006">
    <property type="entry name" value="Pleckstrin homology like domain family B member 1"/>
    <property type="match status" value="1"/>
</dbReference>
<feature type="compositionally biased region" description="Polar residues" evidence="7">
    <location>
        <begin position="353"/>
        <end position="372"/>
    </location>
</feature>
<dbReference type="Proteomes" id="UP000694844">
    <property type="component" value="Chromosome 3"/>
</dbReference>
<feature type="region of interest" description="Disordered" evidence="7">
    <location>
        <begin position="181"/>
        <end position="213"/>
    </location>
</feature>
<dbReference type="GeneID" id="111122811"/>
<feature type="compositionally biased region" description="Polar residues" evidence="7">
    <location>
        <begin position="763"/>
        <end position="783"/>
    </location>
</feature>
<dbReference type="CDD" id="cd22713">
    <property type="entry name" value="FHA_PHLB1"/>
    <property type="match status" value="1"/>
</dbReference>
<proteinExistence type="predicted"/>
<evidence type="ECO:0000313" key="9">
    <source>
        <dbReference type="Proteomes" id="UP000694844"/>
    </source>
</evidence>
<feature type="region of interest" description="Disordered" evidence="7">
    <location>
        <begin position="1442"/>
        <end position="1470"/>
    </location>
</feature>
<feature type="compositionally biased region" description="Polar residues" evidence="7">
    <location>
        <begin position="1361"/>
        <end position="1376"/>
    </location>
</feature>
<evidence type="ECO:0000256" key="5">
    <source>
        <dbReference type="ARBA" id="ARBA00077655"/>
    </source>
</evidence>
<feature type="compositionally biased region" description="Low complexity" evidence="7">
    <location>
        <begin position="185"/>
        <end position="210"/>
    </location>
</feature>
<feature type="compositionally biased region" description="Basic and acidic residues" evidence="7">
    <location>
        <begin position="696"/>
        <end position="710"/>
    </location>
</feature>
<evidence type="ECO:0000256" key="3">
    <source>
        <dbReference type="ARBA" id="ARBA00023054"/>
    </source>
</evidence>
<evidence type="ECO:0000313" key="10">
    <source>
        <dbReference type="RefSeq" id="XP_022320478.1"/>
    </source>
</evidence>
<feature type="compositionally biased region" description="Basic and acidic residues" evidence="7">
    <location>
        <begin position="753"/>
        <end position="762"/>
    </location>
</feature>
<evidence type="ECO:0000256" key="1">
    <source>
        <dbReference type="ARBA" id="ARBA00022481"/>
    </source>
</evidence>
<dbReference type="InterPro" id="IPR001849">
    <property type="entry name" value="PH_domain"/>
</dbReference>
<feature type="region of interest" description="Disordered" evidence="7">
    <location>
        <begin position="517"/>
        <end position="554"/>
    </location>
</feature>
<accession>A0A8B8CXE9</accession>
<dbReference type="RefSeq" id="XP_022320480.1">
    <property type="nucleotide sequence ID" value="XM_022464772.1"/>
</dbReference>
<keyword evidence="1" id="KW-0488">Methylation</keyword>
<evidence type="ECO:0000256" key="4">
    <source>
        <dbReference type="ARBA" id="ARBA00069090"/>
    </source>
</evidence>
<dbReference type="PROSITE" id="PS50003">
    <property type="entry name" value="PH_DOMAIN"/>
    <property type="match status" value="1"/>
</dbReference>
<feature type="region of interest" description="Disordered" evidence="7">
    <location>
        <begin position="1339"/>
        <end position="1385"/>
    </location>
</feature>